<evidence type="ECO:0000256" key="9">
    <source>
        <dbReference type="ARBA" id="ARBA00023136"/>
    </source>
</evidence>
<feature type="domain" description="Ferric oxidoreductase" evidence="11">
    <location>
        <begin position="127"/>
        <end position="239"/>
    </location>
</feature>
<dbReference type="GO" id="GO:0000293">
    <property type="term" value="F:ferric-chelate reductase activity"/>
    <property type="evidence" value="ECO:0007669"/>
    <property type="project" value="TreeGrafter"/>
</dbReference>
<sequence length="724" mass="83054">MMAVDGYKAFLERLWDWICSHMPGFDHPIVVPLGKEYIVKYSRRCFLFTTVFICILLPLWNSISPTKRVFKVTHYLKHNVFRSQKWIHRSPLYHNQSFHQFLFWTVVVSFFTFCNSYGDLLQVTKRMGRISVALMPPLLFLTSRPSPLPETLYLTLIPLHKWISRVVVLESLLHTIIYIRYMARKNTLFKLKKMANIYGIIAMALFLLIGITSLKKIRRKQFRVFYIVHYISTWLTVILLHFHARPGIPYYTLLNCTLLISQVVYRVLHTRSTIITAISISPSLTLIEFPATDLAKKPILPGGHVRISKYHKNWIKRWFLSFVPIQHPFTLASLPTDLTVRLVVRNGRFPLISNEKYYVTGVFKPRLTFMSKTELQDLVRPSRKSPLSIFGLGKNKSSSNPHRNSLSLSPLSFDVNVRRVLMCVGGSAISFALPLMRILKFNGVNVRLIWVSRDITDLKLLNHFKFNFDGMEIYISNLSGNEEEIEIDYIENYDDNEYFDENVVPSSSFRSQANDTSTLLSKYSYGNNNHLDSLNSNNYGSIRRQGSLGCIRSVGQVDPKDEVDFTHEFSVRKHRSTRSQENLNTYSTHTSAFLSDGNIFRKPSIIETPISDDQKIALTKKKSNTGKPGDVEVSDLKLKIPSGIQVCFGRPTLGDSDYAWCLERECDMTSEIDLSCRLTNQANTEVDDLAQVVVIAAGPPGLIETTRRFATDGGLHFHQEAYSL</sequence>
<evidence type="ECO:0000313" key="13">
    <source>
        <dbReference type="Proteomes" id="UP000509704"/>
    </source>
</evidence>
<evidence type="ECO:0000259" key="11">
    <source>
        <dbReference type="Pfam" id="PF01794"/>
    </source>
</evidence>
<feature type="transmembrane region" description="Helical" evidence="10">
    <location>
        <begin position="45"/>
        <end position="63"/>
    </location>
</feature>
<proteinExistence type="predicted"/>
<evidence type="ECO:0000313" key="12">
    <source>
        <dbReference type="EMBL" id="QLG71036.1"/>
    </source>
</evidence>
<reference evidence="12 13" key="1">
    <citation type="submission" date="2020-07" db="EMBL/GenBank/DDBJ databases">
        <title>The yeast mating-type switching endonuclease HO is a domesticated member of an unorthodox homing genetic element family.</title>
        <authorList>
            <person name="Coughlan A.Y."/>
            <person name="Lombardi L."/>
            <person name="Braun-Galleani S."/>
            <person name="Martos A.R."/>
            <person name="Galeote V."/>
            <person name="Bigey F."/>
            <person name="Dequin S."/>
            <person name="Byrne K.P."/>
            <person name="Wolfe K.H."/>
        </authorList>
    </citation>
    <scope>NUCLEOTIDE SEQUENCE [LARGE SCALE GENOMIC DNA]</scope>
    <source>
        <strain evidence="12 13">NRRL Y-6702</strain>
    </source>
</reference>
<gene>
    <name evidence="12" type="ORF">HG535_0B00740</name>
</gene>
<dbReference type="OrthoDB" id="10006946at2759"/>
<keyword evidence="2" id="KW-0285">Flavoprotein</keyword>
<evidence type="ECO:0000256" key="7">
    <source>
        <dbReference type="ARBA" id="ARBA00023002"/>
    </source>
</evidence>
<dbReference type="SFLD" id="SFLDF00463">
    <property type="entry name" value="AIM14"/>
    <property type="match status" value="1"/>
</dbReference>
<keyword evidence="9 10" id="KW-0472">Membrane</keyword>
<dbReference type="GeneID" id="59234697"/>
<evidence type="ECO:0000256" key="2">
    <source>
        <dbReference type="ARBA" id="ARBA00022630"/>
    </source>
</evidence>
<accession>A0A7H9AXR9</accession>
<keyword evidence="7" id="KW-0560">Oxidoreductase</keyword>
<keyword evidence="6 10" id="KW-1133">Transmembrane helix</keyword>
<evidence type="ECO:0000256" key="4">
    <source>
        <dbReference type="ARBA" id="ARBA00022827"/>
    </source>
</evidence>
<evidence type="ECO:0000256" key="10">
    <source>
        <dbReference type="SAM" id="Phobius"/>
    </source>
</evidence>
<evidence type="ECO:0000256" key="3">
    <source>
        <dbReference type="ARBA" id="ARBA00022692"/>
    </source>
</evidence>
<dbReference type="Pfam" id="PF01794">
    <property type="entry name" value="Ferric_reduct"/>
    <property type="match status" value="1"/>
</dbReference>
<dbReference type="GO" id="GO:0005886">
    <property type="term" value="C:plasma membrane"/>
    <property type="evidence" value="ECO:0007669"/>
    <property type="project" value="TreeGrafter"/>
</dbReference>
<keyword evidence="8" id="KW-0813">Transport</keyword>
<keyword evidence="4" id="KW-0274">FAD</keyword>
<dbReference type="SFLD" id="SFLDG01168">
    <property type="entry name" value="Ferric_reductase_subgroup_(FRE"/>
    <property type="match status" value="1"/>
</dbReference>
<dbReference type="GO" id="GO:0033215">
    <property type="term" value="P:reductive iron assimilation"/>
    <property type="evidence" value="ECO:0007669"/>
    <property type="project" value="TreeGrafter"/>
</dbReference>
<comment type="subcellular location">
    <subcellularLocation>
        <location evidence="1">Membrane</location>
        <topology evidence="1">Multi-pass membrane protein</topology>
    </subcellularLocation>
</comment>
<feature type="transmembrane region" description="Helical" evidence="10">
    <location>
        <begin position="195"/>
        <end position="212"/>
    </location>
</feature>
<protein>
    <recommendedName>
        <fullName evidence="11">Ferric oxidoreductase domain-containing protein</fullName>
    </recommendedName>
</protein>
<evidence type="ECO:0000256" key="6">
    <source>
        <dbReference type="ARBA" id="ARBA00022989"/>
    </source>
</evidence>
<evidence type="ECO:0000256" key="8">
    <source>
        <dbReference type="ARBA" id="ARBA00023065"/>
    </source>
</evidence>
<dbReference type="KEGG" id="zmk:HG535_0B00740"/>
<keyword evidence="13" id="KW-1185">Reference proteome</keyword>
<name>A0A7H9AXR9_ZYGMR</name>
<keyword evidence="3 10" id="KW-0812">Transmembrane</keyword>
<keyword evidence="8" id="KW-0406">Ion transport</keyword>
<evidence type="ECO:0000256" key="5">
    <source>
        <dbReference type="ARBA" id="ARBA00022982"/>
    </source>
</evidence>
<dbReference type="PANTHER" id="PTHR11972:SF178">
    <property type="entry name" value="FERRIC REDUCTASE TRANSMEMBRANE COMPONENT 8-RELATED"/>
    <property type="match status" value="1"/>
</dbReference>
<feature type="transmembrane region" description="Helical" evidence="10">
    <location>
        <begin position="162"/>
        <end position="183"/>
    </location>
</feature>
<organism evidence="12 13">
    <name type="scientific">Zygotorulaspora mrakii</name>
    <name type="common">Zygosaccharomyces mrakii</name>
    <dbReference type="NCBI Taxonomy" id="42260"/>
    <lineage>
        <taxon>Eukaryota</taxon>
        <taxon>Fungi</taxon>
        <taxon>Dikarya</taxon>
        <taxon>Ascomycota</taxon>
        <taxon>Saccharomycotina</taxon>
        <taxon>Saccharomycetes</taxon>
        <taxon>Saccharomycetales</taxon>
        <taxon>Saccharomycetaceae</taxon>
        <taxon>Zygotorulaspora</taxon>
    </lineage>
</organism>
<dbReference type="PANTHER" id="PTHR11972">
    <property type="entry name" value="NADPH OXIDASE"/>
    <property type="match status" value="1"/>
</dbReference>
<feature type="transmembrane region" description="Helical" evidence="10">
    <location>
        <begin position="224"/>
        <end position="242"/>
    </location>
</feature>
<evidence type="ECO:0000256" key="1">
    <source>
        <dbReference type="ARBA" id="ARBA00004141"/>
    </source>
</evidence>
<dbReference type="SFLD" id="SFLDS00052">
    <property type="entry name" value="Ferric_Reductase_Domain"/>
    <property type="match status" value="1"/>
</dbReference>
<dbReference type="Proteomes" id="UP000509704">
    <property type="component" value="Chromosome 2"/>
</dbReference>
<dbReference type="AlphaFoldDB" id="A0A7H9AXR9"/>
<feature type="transmembrane region" description="Helical" evidence="10">
    <location>
        <begin position="101"/>
        <end position="121"/>
    </location>
</feature>
<dbReference type="RefSeq" id="XP_037142764.1">
    <property type="nucleotide sequence ID" value="XM_037286869.1"/>
</dbReference>
<dbReference type="EMBL" id="CP058605">
    <property type="protein sequence ID" value="QLG71036.1"/>
    <property type="molecule type" value="Genomic_DNA"/>
</dbReference>
<keyword evidence="5" id="KW-0249">Electron transport</keyword>
<dbReference type="InterPro" id="IPR050369">
    <property type="entry name" value="RBOH/FRE"/>
</dbReference>
<dbReference type="InterPro" id="IPR013130">
    <property type="entry name" value="Fe3_Rdtase_TM_dom"/>
</dbReference>